<organism evidence="1 2">
    <name type="scientific">Capsaspora owczarzaki (strain ATCC 30864)</name>
    <dbReference type="NCBI Taxonomy" id="595528"/>
    <lineage>
        <taxon>Eukaryota</taxon>
        <taxon>Filasterea</taxon>
        <taxon>Capsaspora</taxon>
    </lineage>
</organism>
<dbReference type="PhylomeDB" id="A0A0D2X323"/>
<gene>
    <name evidence="1" type="ORF">CAOG_004327</name>
</gene>
<dbReference type="Pfam" id="PF14868">
    <property type="entry name" value="DUF4487"/>
    <property type="match status" value="1"/>
</dbReference>
<reference evidence="2" key="1">
    <citation type="submission" date="2011-02" db="EMBL/GenBank/DDBJ databases">
        <title>The Genome Sequence of Capsaspora owczarzaki ATCC 30864.</title>
        <authorList>
            <person name="Russ C."/>
            <person name="Cuomo C."/>
            <person name="Burger G."/>
            <person name="Gray M.W."/>
            <person name="Holland P.W.H."/>
            <person name="King N."/>
            <person name="Lang F.B.F."/>
            <person name="Roger A.J."/>
            <person name="Ruiz-Trillo I."/>
            <person name="Young S.K."/>
            <person name="Zeng Q."/>
            <person name="Gargeya S."/>
            <person name="Alvarado L."/>
            <person name="Berlin A."/>
            <person name="Chapman S.B."/>
            <person name="Chen Z."/>
            <person name="Freedman E."/>
            <person name="Gellesch M."/>
            <person name="Goldberg J."/>
            <person name="Griggs A."/>
            <person name="Gujja S."/>
            <person name="Heilman E."/>
            <person name="Heiman D."/>
            <person name="Howarth C."/>
            <person name="Mehta T."/>
            <person name="Neiman D."/>
            <person name="Pearson M."/>
            <person name="Roberts A."/>
            <person name="Saif S."/>
            <person name="Shea T."/>
            <person name="Shenoy N."/>
            <person name="Sisk P."/>
            <person name="Stolte C."/>
            <person name="Sykes S."/>
            <person name="White J."/>
            <person name="Yandava C."/>
            <person name="Haas B."/>
            <person name="Nusbaum C."/>
            <person name="Birren B."/>
        </authorList>
    </citation>
    <scope>NUCLEOTIDE SEQUENCE</scope>
    <source>
        <strain evidence="2">ATCC 30864</strain>
    </source>
</reference>
<dbReference type="RefSeq" id="XP_004348155.2">
    <property type="nucleotide sequence ID" value="XM_004348105.2"/>
</dbReference>
<dbReference type="PANTHER" id="PTHR16071:SF2">
    <property type="entry name" value="FIGNL1-INTERACTING REGULATOR OF RECOMBINATION AND MITOSIS"/>
    <property type="match status" value="1"/>
</dbReference>
<accession>A0A0D2X323</accession>
<dbReference type="STRING" id="595528.A0A0D2X323"/>
<dbReference type="EMBL" id="KE346365">
    <property type="protein sequence ID" value="KJE93559.1"/>
    <property type="molecule type" value="Genomic_DNA"/>
</dbReference>
<name>A0A0D2X323_CAPO3</name>
<dbReference type="InterPro" id="IPR016024">
    <property type="entry name" value="ARM-type_fold"/>
</dbReference>
<protein>
    <submittedName>
        <fullName evidence="1">Uncharacterized protein</fullName>
    </submittedName>
</protein>
<dbReference type="InParanoid" id="A0A0D2X323"/>
<dbReference type="OrthoDB" id="6088000at2759"/>
<sequence length="954" mass="101391">MPPMASTLSAQDSELEAEFAARLSASRATSVPADAGSGAGSSAASWTSSLSSNELLDAVSSELQPALTQMAARVAAASAAIQAHFGSGKQPSAANEVDSAILTIEHALRALNVVFGSLVSANQLQLSFDGISHAANALCQTLTAVGLAQRQLKADRLAECAATSTTLFGNYAVVLSERVQLDNLSHSDMVAFAATCEGLVQLCTLSERNMSMLNATWKALIRLVSRAAPTALRSNIPIGAIVDALSAPLLRNLKDCVTATPYTVTGQTPDEPATSFGDSKNFTRCFRVCRFYLSHLFHTVKALASSLESCYAKVIDIVLSVKGLILDALTSKNVTAVTFSELRSLVINADTIVKCLAINPLFCACLGSSCQSDAIAGRPLRLAQLTTVLALCTFSTDTRDPLPATVLDLLFPNAAADQQSALPLLDMVFAQVAEARAEILLPCTLYVEVPGAVPSSEQAQLLRVSLYQHTWESLCDLAVALPAAKFSVLERALMRQVLSPNSLCATLAADVWSFLAPRLPAHTLCAHLRLLGQLIVCTPRDQPLHVTLGHLISRLSSELPDDQYIALVEAFSPAANLANLAFWRYFAASGQAMSEQEIAVVQAGVSSIVSGVVAPATQALVQSCQPNQGASVHEIQTLACGAIATLFTSHAIASTIARRDLTTLIDTIVRCSASVFPAAGSGEAPAQACCALLNAVHALYPGLSVDHLTSIFTALAASIERQPLGVKLIVCKLLGRCAHFSVEGLRQPHASPELLQAWIHLFNVVLSEQHWLVLTPACVAWQEFAQFTPFKDIIGQLCPPDRMDVIKQFLCSTPIGSDQFGAAVSDPSLESERIRNLVSSLGECEGGQMNHLRASLEEGLRLNAVSVEATSSVSRNKRAFDDEDGSAHQPAATRHRLDGPLHDKLQQAITFVRAEVEQMVHLSPDVLSSATISELGALHSAVQRLLQRQPAGRS</sequence>
<dbReference type="SUPFAM" id="SSF48371">
    <property type="entry name" value="ARM repeat"/>
    <property type="match status" value="1"/>
</dbReference>
<evidence type="ECO:0000313" key="1">
    <source>
        <dbReference type="EMBL" id="KJE93559.1"/>
    </source>
</evidence>
<dbReference type="AlphaFoldDB" id="A0A0D2X323"/>
<dbReference type="PANTHER" id="PTHR16071">
    <property type="entry name" value="CHROMOSOME 1 OPEN READING FRAME 112"/>
    <property type="match status" value="1"/>
</dbReference>
<evidence type="ECO:0000313" key="2">
    <source>
        <dbReference type="Proteomes" id="UP000008743"/>
    </source>
</evidence>
<keyword evidence="2" id="KW-1185">Reference proteome</keyword>
<dbReference type="InterPro" id="IPR027902">
    <property type="entry name" value="DUF4487"/>
</dbReference>
<dbReference type="Proteomes" id="UP000008743">
    <property type="component" value="Unassembled WGS sequence"/>
</dbReference>
<proteinExistence type="predicted"/>